<dbReference type="CDD" id="cd00609">
    <property type="entry name" value="AAT_like"/>
    <property type="match status" value="1"/>
</dbReference>
<dbReference type="InterPro" id="IPR050596">
    <property type="entry name" value="AspAT/PAT-like"/>
</dbReference>
<dbReference type="Pfam" id="PF00155">
    <property type="entry name" value="Aminotran_1_2"/>
    <property type="match status" value="1"/>
</dbReference>
<keyword evidence="3 6" id="KW-0032">Aminotransferase</keyword>
<dbReference type="PANTHER" id="PTHR46383:SF4">
    <property type="entry name" value="AMINOTRANSFERASE"/>
    <property type="match status" value="1"/>
</dbReference>
<evidence type="ECO:0000256" key="4">
    <source>
        <dbReference type="ARBA" id="ARBA00022679"/>
    </source>
</evidence>
<dbReference type="InterPro" id="IPR015421">
    <property type="entry name" value="PyrdxlP-dep_Trfase_major"/>
</dbReference>
<dbReference type="Proteomes" id="UP001229832">
    <property type="component" value="Chromosome"/>
</dbReference>
<evidence type="ECO:0000313" key="8">
    <source>
        <dbReference type="EMBL" id="WLV82886.1"/>
    </source>
</evidence>
<keyword evidence="9" id="KW-1185">Reference proteome</keyword>
<dbReference type="InterPro" id="IPR004838">
    <property type="entry name" value="NHTrfase_class1_PyrdxlP-BS"/>
</dbReference>
<evidence type="ECO:0000313" key="9">
    <source>
        <dbReference type="Proteomes" id="UP001229832"/>
    </source>
</evidence>
<dbReference type="PANTHER" id="PTHR46383">
    <property type="entry name" value="ASPARTATE AMINOTRANSFERASE"/>
    <property type="match status" value="1"/>
</dbReference>
<gene>
    <name evidence="8" type="ORF">LACZS2_002078</name>
</gene>
<dbReference type="EC" id="2.6.1.-" evidence="6"/>
<organism evidence="8 9">
    <name type="scientific">Lacticaseibacillus zeae subsp. silagei</name>
    <dbReference type="NCBI Taxonomy" id="3068307"/>
    <lineage>
        <taxon>Bacteria</taxon>
        <taxon>Bacillati</taxon>
        <taxon>Bacillota</taxon>
        <taxon>Bacilli</taxon>
        <taxon>Lactobacillales</taxon>
        <taxon>Lactobacillaceae</taxon>
        <taxon>Lacticaseibacillus</taxon>
    </lineage>
</organism>
<proteinExistence type="inferred from homology"/>
<dbReference type="InterPro" id="IPR004839">
    <property type="entry name" value="Aminotransferase_I/II_large"/>
</dbReference>
<feature type="domain" description="Aminotransferase class I/classII large" evidence="7">
    <location>
        <begin position="32"/>
        <end position="380"/>
    </location>
</feature>
<dbReference type="InterPro" id="IPR015422">
    <property type="entry name" value="PyrdxlP-dep_Trfase_small"/>
</dbReference>
<evidence type="ECO:0000256" key="3">
    <source>
        <dbReference type="ARBA" id="ARBA00022576"/>
    </source>
</evidence>
<evidence type="ECO:0000259" key="7">
    <source>
        <dbReference type="Pfam" id="PF00155"/>
    </source>
</evidence>
<keyword evidence="5" id="KW-0663">Pyridoxal phosphate</keyword>
<accession>A0ABD7Z7M6</accession>
<comment type="similarity">
    <text evidence="2 6">Belongs to the class-I pyridoxal-phosphate-dependent aminotransferase family.</text>
</comment>
<comment type="cofactor">
    <cofactor evidence="1 6">
        <name>pyridoxal 5'-phosphate</name>
        <dbReference type="ChEBI" id="CHEBI:597326"/>
    </cofactor>
</comment>
<dbReference type="Gene3D" id="3.40.640.10">
    <property type="entry name" value="Type I PLP-dependent aspartate aminotransferase-like (Major domain)"/>
    <property type="match status" value="1"/>
</dbReference>
<evidence type="ECO:0000256" key="1">
    <source>
        <dbReference type="ARBA" id="ARBA00001933"/>
    </source>
</evidence>
<protein>
    <recommendedName>
        <fullName evidence="6">Aminotransferase</fullName>
        <ecNumber evidence="6">2.6.1.-</ecNumber>
    </recommendedName>
</protein>
<evidence type="ECO:0000256" key="6">
    <source>
        <dbReference type="RuleBase" id="RU000481"/>
    </source>
</evidence>
<dbReference type="InterPro" id="IPR015424">
    <property type="entry name" value="PyrdxlP-dep_Trfase"/>
</dbReference>
<dbReference type="GO" id="GO:0008483">
    <property type="term" value="F:transaminase activity"/>
    <property type="evidence" value="ECO:0007669"/>
    <property type="project" value="UniProtKB-KW"/>
</dbReference>
<dbReference type="AlphaFoldDB" id="A0ABD7Z7M6"/>
<dbReference type="Gene3D" id="3.90.1150.10">
    <property type="entry name" value="Aspartate Aminotransferase, domain 1"/>
    <property type="match status" value="1"/>
</dbReference>
<reference evidence="8 9" key="1">
    <citation type="submission" date="2023-08" db="EMBL/GenBank/DDBJ databases">
        <authorList>
            <person name="Buchebner-Jance M."/>
        </authorList>
    </citation>
    <scope>NUCLEOTIDE SEQUENCE [LARGE SCALE GENOMIC DNA]</scope>
    <source>
        <strain evidence="8 9">NCIMB 15475</strain>
    </source>
</reference>
<dbReference type="RefSeq" id="WP_070652251.1">
    <property type="nucleotide sequence ID" value="NZ_CP132484.1"/>
</dbReference>
<dbReference type="PROSITE" id="PS00105">
    <property type="entry name" value="AA_TRANSFER_CLASS_1"/>
    <property type="match status" value="1"/>
</dbReference>
<dbReference type="SUPFAM" id="SSF53383">
    <property type="entry name" value="PLP-dependent transferases"/>
    <property type="match status" value="1"/>
</dbReference>
<dbReference type="EMBL" id="CP132485">
    <property type="protein sequence ID" value="WLV82886.1"/>
    <property type="molecule type" value="Genomic_DNA"/>
</dbReference>
<evidence type="ECO:0000256" key="5">
    <source>
        <dbReference type="ARBA" id="ARBA00022898"/>
    </source>
</evidence>
<dbReference type="GeneID" id="93269750"/>
<name>A0ABD7Z7M6_LACZE</name>
<sequence length="387" mass="42066">MALVDRMNQEVRQLKPSDILQFNAEISKIDGIVKLTLGEPDFPTPEHVKAAGIRSIENNESHYTQSKGLPGLRAAASHYLATKYHTKYDPESQILITAGATGGIYSSLTAMLNKGDTVIIPTPIFPLYIPIVMLNGAKPIFIDTSADGFILKPEKLQAAIEANKDTVKAVVLNYPTNPTGVTYSRADLEALAAVIKQYEIFVLSDEIYSELTYTGTHVSLGEVLPEQAIVLNGVSKSHAMTGWRVGITAGPADIIAQVGKVSEFTITSVTTNAQRAAEEALKNGMNDAQPMKEAYMKRRDFLIKALTDAGLTVPHPDGAFYIFAKLPERMHDSWKFVYALAREAKVAVIPGASFGPGGEGYVRISYAASMEDLELATDRIAKYMASH</sequence>
<dbReference type="FunFam" id="3.40.640.10:FF:000033">
    <property type="entry name" value="Aspartate aminotransferase"/>
    <property type="match status" value="1"/>
</dbReference>
<keyword evidence="4 6" id="KW-0808">Transferase</keyword>
<evidence type="ECO:0000256" key="2">
    <source>
        <dbReference type="ARBA" id="ARBA00007441"/>
    </source>
</evidence>